<dbReference type="RefSeq" id="WP_201327328.1">
    <property type="nucleotide sequence ID" value="NZ_AP017470.1"/>
</dbReference>
<gene>
    <name evidence="2" type="ORF">TTHT_1526</name>
</gene>
<protein>
    <submittedName>
        <fullName evidence="2">Uncharacterized protein</fullName>
    </submittedName>
</protein>
<evidence type="ECO:0000313" key="2">
    <source>
        <dbReference type="EMBL" id="BBB33029.1"/>
    </source>
</evidence>
<dbReference type="AlphaFoldDB" id="A0A7R6SYQ2"/>
<keyword evidence="1" id="KW-0175">Coiled coil</keyword>
<accession>A0A7R6SYQ2</accession>
<organism evidence="2 3">
    <name type="scientific">Thermotomaculum hydrothermale</name>
    <dbReference type="NCBI Taxonomy" id="981385"/>
    <lineage>
        <taxon>Bacteria</taxon>
        <taxon>Pseudomonadati</taxon>
        <taxon>Acidobacteriota</taxon>
        <taxon>Holophagae</taxon>
        <taxon>Thermotomaculales</taxon>
        <taxon>Thermotomaculaceae</taxon>
        <taxon>Thermotomaculum</taxon>
    </lineage>
</organism>
<evidence type="ECO:0000313" key="3">
    <source>
        <dbReference type="Proteomes" id="UP000595564"/>
    </source>
</evidence>
<keyword evidence="3" id="KW-1185">Reference proteome</keyword>
<feature type="coiled-coil region" evidence="1">
    <location>
        <begin position="168"/>
        <end position="246"/>
    </location>
</feature>
<proteinExistence type="predicted"/>
<reference evidence="2 3" key="1">
    <citation type="journal article" date="2012" name="Extremophiles">
        <title>Thermotomaculum hydrothermale gen. nov., sp. nov., a novel heterotrophic thermophile within the phylum Acidobacteria from a deep-sea hydrothermal vent chimney in the Southern Okinawa Trough.</title>
        <authorList>
            <person name="Izumi H."/>
            <person name="Nunoura T."/>
            <person name="Miyazaki M."/>
            <person name="Mino S."/>
            <person name="Toki T."/>
            <person name="Takai K."/>
            <person name="Sako Y."/>
            <person name="Sawabe T."/>
            <person name="Nakagawa S."/>
        </authorList>
    </citation>
    <scope>NUCLEOTIDE SEQUENCE [LARGE SCALE GENOMIC DNA]</scope>
    <source>
        <strain evidence="2 3">AC55</strain>
    </source>
</reference>
<evidence type="ECO:0000256" key="1">
    <source>
        <dbReference type="SAM" id="Coils"/>
    </source>
</evidence>
<dbReference type="EMBL" id="AP017470">
    <property type="protein sequence ID" value="BBB33029.1"/>
    <property type="molecule type" value="Genomic_DNA"/>
</dbReference>
<dbReference type="Proteomes" id="UP000595564">
    <property type="component" value="Chromosome"/>
</dbReference>
<name>A0A7R6SYQ2_9BACT</name>
<dbReference type="KEGG" id="thyd:TTHT_1526"/>
<sequence length="254" mass="29516">MKKVVVMLFVLFAFNLFAGIYKVYFINGGILVLKEKPDFSKKVIIGITPDGKKISFPKKLVDFKKTEEANKPEKKKKVVETQKKTIKILDSKETIEKKSKKKPLIITESTVKLEKKDKKKEKNKKANPYMSWKNEEPEADITNDSAAAMSPTEGMSEEQAEKYWREKFITLNNSIKKTKEEIDAIQKELNRLMTEKLNTDDNIVIMNINAQMTKLEKKKKKLQERLKTLKKQKEDLQEQARKSGALPGWYRDLI</sequence>